<dbReference type="Proteomes" id="UP000218231">
    <property type="component" value="Unassembled WGS sequence"/>
</dbReference>
<dbReference type="Gene3D" id="2.30.29.30">
    <property type="entry name" value="Pleckstrin-homology domain (PH domain)/Phosphotyrosine-binding domain (PTB)"/>
    <property type="match status" value="1"/>
</dbReference>
<keyword evidence="3" id="KW-1185">Reference proteome</keyword>
<organism evidence="2 3">
    <name type="scientific">Diploscapter pachys</name>
    <dbReference type="NCBI Taxonomy" id="2018661"/>
    <lineage>
        <taxon>Eukaryota</taxon>
        <taxon>Metazoa</taxon>
        <taxon>Ecdysozoa</taxon>
        <taxon>Nematoda</taxon>
        <taxon>Chromadorea</taxon>
        <taxon>Rhabditida</taxon>
        <taxon>Rhabditina</taxon>
        <taxon>Rhabditomorpha</taxon>
        <taxon>Rhabditoidea</taxon>
        <taxon>Rhabditidae</taxon>
        <taxon>Diploscapter</taxon>
    </lineage>
</organism>
<proteinExistence type="predicted"/>
<reference evidence="2 3" key="1">
    <citation type="journal article" date="2017" name="Curr. Biol.">
        <title>Genome architecture and evolution of a unichromosomal asexual nematode.</title>
        <authorList>
            <person name="Fradin H."/>
            <person name="Zegar C."/>
            <person name="Gutwein M."/>
            <person name="Lucas J."/>
            <person name="Kovtun M."/>
            <person name="Corcoran D."/>
            <person name="Baugh L.R."/>
            <person name="Kiontke K."/>
            <person name="Gunsalus K."/>
            <person name="Fitch D.H."/>
            <person name="Piano F."/>
        </authorList>
    </citation>
    <scope>NUCLEOTIDE SEQUENCE [LARGE SCALE GENOMIC DNA]</scope>
    <source>
        <strain evidence="2">PF1309</strain>
    </source>
</reference>
<dbReference type="InterPro" id="IPR019748">
    <property type="entry name" value="FERM_central"/>
</dbReference>
<evidence type="ECO:0000259" key="1">
    <source>
        <dbReference type="PROSITE" id="PS50057"/>
    </source>
</evidence>
<gene>
    <name evidence="2" type="ORF">WR25_20843</name>
</gene>
<dbReference type="InterPro" id="IPR035963">
    <property type="entry name" value="FERM_2"/>
</dbReference>
<sequence length="339" mass="38903">MKLQSFNYWMANLSRLTVEDVLQVLASHCSLNEADKGFFGLAHVDDRHNYFWLDEETVIANLSFSGEPPGKIHLTHSIRYFVDSIYSLSNAVTIELLFLEIHRQLYKGELLTNGGVYAKAAALLMRVYDSDIANEETALSLLHCILPIPPPKRVFAYFNGSENQMEGEIFSIYCAYRNIPRGDAMLNFLQLISTWPRYGCRHYTVLDTDKNSCLLAVSNRGLSLYENKDSIKPNKVYTWDVLDNLYYKDNEFMIEVRIIGMPKKNNFEQPSLDCSMLSEDDALAQAVLDPTTQVTLSRRPAAKIFLQTFECTTPKLAKCIWKTAIAQHQFYLEQKNVRF</sequence>
<dbReference type="OrthoDB" id="10063592at2759"/>
<dbReference type="InterPro" id="IPR018980">
    <property type="entry name" value="FERM_PH-like_C"/>
</dbReference>
<accession>A0A2A2JPK8</accession>
<dbReference type="GO" id="GO:0090162">
    <property type="term" value="P:establishment of epithelial cell polarity"/>
    <property type="evidence" value="ECO:0007669"/>
    <property type="project" value="InterPro"/>
</dbReference>
<protein>
    <recommendedName>
        <fullName evidence="1">FERM domain-containing protein</fullName>
    </recommendedName>
</protein>
<evidence type="ECO:0000313" key="3">
    <source>
        <dbReference type="Proteomes" id="UP000218231"/>
    </source>
</evidence>
<dbReference type="InterPro" id="IPR011993">
    <property type="entry name" value="PH-like_dom_sf"/>
</dbReference>
<dbReference type="InterPro" id="IPR029071">
    <property type="entry name" value="Ubiquitin-like_domsf"/>
</dbReference>
<feature type="domain" description="FERM" evidence="1">
    <location>
        <begin position="1"/>
        <end position="335"/>
    </location>
</feature>
<dbReference type="Gene3D" id="1.20.80.10">
    <property type="match status" value="1"/>
</dbReference>
<dbReference type="SUPFAM" id="SSF54236">
    <property type="entry name" value="Ubiquitin-like"/>
    <property type="match status" value="1"/>
</dbReference>
<evidence type="ECO:0000313" key="2">
    <source>
        <dbReference type="EMBL" id="PAV63571.1"/>
    </source>
</evidence>
<dbReference type="AlphaFoldDB" id="A0A2A2JPK8"/>
<dbReference type="CDD" id="cd14473">
    <property type="entry name" value="FERM_B-lobe"/>
    <property type="match status" value="1"/>
</dbReference>
<dbReference type="EMBL" id="LIAE01010300">
    <property type="protein sequence ID" value="PAV63571.1"/>
    <property type="molecule type" value="Genomic_DNA"/>
</dbReference>
<dbReference type="InterPro" id="IPR014352">
    <property type="entry name" value="FERM/acyl-CoA-bd_prot_sf"/>
</dbReference>
<dbReference type="PANTHER" id="PTHR46079:SF2">
    <property type="entry name" value="FERM DOMAIN-CONTAINING PROTEIN"/>
    <property type="match status" value="1"/>
</dbReference>
<dbReference type="SUPFAM" id="SSF47031">
    <property type="entry name" value="Second domain of FERM"/>
    <property type="match status" value="1"/>
</dbReference>
<dbReference type="InterPro" id="IPR018979">
    <property type="entry name" value="FERM_N"/>
</dbReference>
<name>A0A2A2JPK8_9BILA</name>
<dbReference type="PROSITE" id="PS50057">
    <property type="entry name" value="FERM_3"/>
    <property type="match status" value="1"/>
</dbReference>
<comment type="caution">
    <text evidence="2">The sequence shown here is derived from an EMBL/GenBank/DDBJ whole genome shotgun (WGS) entry which is preliminary data.</text>
</comment>
<dbReference type="InterPro" id="IPR000299">
    <property type="entry name" value="FERM_domain"/>
</dbReference>
<dbReference type="Pfam" id="PF09379">
    <property type="entry name" value="FERM_N"/>
    <property type="match status" value="1"/>
</dbReference>
<dbReference type="PANTHER" id="PTHR46079">
    <property type="entry name" value="FERM DOMAIN-CONTAINING PROTEIN 4"/>
    <property type="match status" value="1"/>
</dbReference>
<dbReference type="InterPro" id="IPR019749">
    <property type="entry name" value="Band_41_domain"/>
</dbReference>
<dbReference type="Pfam" id="PF00373">
    <property type="entry name" value="FERM_M"/>
    <property type="match status" value="1"/>
</dbReference>
<dbReference type="STRING" id="2018661.A0A2A2JPK8"/>
<dbReference type="SUPFAM" id="SSF50729">
    <property type="entry name" value="PH domain-like"/>
    <property type="match status" value="1"/>
</dbReference>
<dbReference type="InterPro" id="IPR047176">
    <property type="entry name" value="FRMD4A/B"/>
</dbReference>
<dbReference type="Pfam" id="PF09380">
    <property type="entry name" value="FERM_C"/>
    <property type="match status" value="1"/>
</dbReference>
<dbReference type="SMART" id="SM00295">
    <property type="entry name" value="B41"/>
    <property type="match status" value="1"/>
</dbReference>
<dbReference type="SMART" id="SM01196">
    <property type="entry name" value="FERM_C"/>
    <property type="match status" value="1"/>
</dbReference>